<dbReference type="Proteomes" id="UP000268014">
    <property type="component" value="Unassembled WGS sequence"/>
</dbReference>
<dbReference type="GO" id="GO:0005737">
    <property type="term" value="C:cytoplasm"/>
    <property type="evidence" value="ECO:0007669"/>
    <property type="project" value="TreeGrafter"/>
</dbReference>
<feature type="compositionally biased region" description="Polar residues" evidence="1">
    <location>
        <begin position="9"/>
        <end position="24"/>
    </location>
</feature>
<evidence type="ECO:0000313" key="2">
    <source>
        <dbReference type="EMBL" id="VDO50235.1"/>
    </source>
</evidence>
<gene>
    <name evidence="2" type="ORF">HPLM_LOCUS13686</name>
</gene>
<dbReference type="Gene3D" id="2.30.42.10">
    <property type="match status" value="1"/>
</dbReference>
<dbReference type="AlphaFoldDB" id="A0A0N4WQI8"/>
<reference evidence="4" key="1">
    <citation type="submission" date="2017-02" db="UniProtKB">
        <authorList>
            <consortium name="WormBaseParasite"/>
        </authorList>
    </citation>
    <scope>IDENTIFICATION</scope>
</reference>
<dbReference type="EMBL" id="UZAF01018303">
    <property type="protein sequence ID" value="VDO50235.1"/>
    <property type="molecule type" value="Genomic_DNA"/>
</dbReference>
<evidence type="ECO:0000313" key="4">
    <source>
        <dbReference type="WBParaSite" id="HPLM_0001369401-mRNA-1"/>
    </source>
</evidence>
<dbReference type="PANTHER" id="PTHR10316:SF40">
    <property type="entry name" value="LD27118P"/>
    <property type="match status" value="1"/>
</dbReference>
<feature type="compositionally biased region" description="Polar residues" evidence="1">
    <location>
        <begin position="33"/>
        <end position="46"/>
    </location>
</feature>
<protein>
    <submittedName>
        <fullName evidence="4">PDZ domain-containing protein</fullName>
    </submittedName>
</protein>
<organism evidence="4">
    <name type="scientific">Haemonchus placei</name>
    <name type="common">Barber's pole worm</name>
    <dbReference type="NCBI Taxonomy" id="6290"/>
    <lineage>
        <taxon>Eukaryota</taxon>
        <taxon>Metazoa</taxon>
        <taxon>Ecdysozoa</taxon>
        <taxon>Nematoda</taxon>
        <taxon>Chromadorea</taxon>
        <taxon>Rhabditida</taxon>
        <taxon>Rhabditina</taxon>
        <taxon>Rhabditomorpha</taxon>
        <taxon>Strongyloidea</taxon>
        <taxon>Trichostrongylidae</taxon>
        <taxon>Haemonchus</taxon>
    </lineage>
</organism>
<dbReference type="STRING" id="6290.A0A0N4WQI8"/>
<dbReference type="OrthoDB" id="66881at2759"/>
<dbReference type="InterPro" id="IPR036034">
    <property type="entry name" value="PDZ_sf"/>
</dbReference>
<sequence length="99" mass="10736">MSRYDALPTTATHKSNGIISNGHQPSPPHQQRPKQPSIAQTSQNGGNPFFTRDPQQLRGEMVTTTIVKGPKGLGFTLIGNDASSKGNEFIQVQPVSYFV</sequence>
<evidence type="ECO:0000313" key="3">
    <source>
        <dbReference type="Proteomes" id="UP000268014"/>
    </source>
</evidence>
<evidence type="ECO:0000256" key="1">
    <source>
        <dbReference type="SAM" id="MobiDB-lite"/>
    </source>
</evidence>
<proteinExistence type="predicted"/>
<feature type="region of interest" description="Disordered" evidence="1">
    <location>
        <begin position="1"/>
        <end position="57"/>
    </location>
</feature>
<reference evidence="2 3" key="2">
    <citation type="submission" date="2018-11" db="EMBL/GenBank/DDBJ databases">
        <authorList>
            <consortium name="Pathogen Informatics"/>
        </authorList>
    </citation>
    <scope>NUCLEOTIDE SEQUENCE [LARGE SCALE GENOMIC DNA]</scope>
    <source>
        <strain evidence="2 3">MHpl1</strain>
    </source>
</reference>
<accession>A0A0N4WQI8</accession>
<dbReference type="GO" id="GO:0007165">
    <property type="term" value="P:signal transduction"/>
    <property type="evidence" value="ECO:0007669"/>
    <property type="project" value="TreeGrafter"/>
</dbReference>
<keyword evidence="3" id="KW-1185">Reference proteome</keyword>
<name>A0A0N4WQI8_HAEPC</name>
<dbReference type="WBParaSite" id="HPLM_0001369401-mRNA-1">
    <property type="protein sequence ID" value="HPLM_0001369401-mRNA-1"/>
    <property type="gene ID" value="HPLM_0001369401"/>
</dbReference>
<dbReference type="PANTHER" id="PTHR10316">
    <property type="entry name" value="MEMBRANE ASSOCIATED GUANYLATE KINASE-RELATED"/>
    <property type="match status" value="1"/>
</dbReference>